<proteinExistence type="predicted"/>
<sequence>MHLFCKNIIPNLVDLWMGHFKLFPNKGTGPYEIPSTIWVKIAQETTEVVKDIPSAFVSSIPDLIKGRKLWTADIWTFWFMYIAPIVLHNRFQDNKYYDRMCDLITIMDMTLQFEITNTELKDLCSHIIKWVETYKEFYYQYNVMHLPACLLVIHGGVVYW</sequence>
<evidence type="ECO:0000313" key="1">
    <source>
        <dbReference type="EMBL" id="OJT14659.1"/>
    </source>
</evidence>
<reference evidence="1 2" key="1">
    <citation type="submission" date="2016-10" db="EMBL/GenBank/DDBJ databases">
        <title>Genome sequence of the basidiomycete white-rot fungus Trametes pubescens.</title>
        <authorList>
            <person name="Makela M.R."/>
            <person name="Granchi Z."/>
            <person name="Peng M."/>
            <person name="De Vries R.P."/>
            <person name="Grigoriev I."/>
            <person name="Riley R."/>
            <person name="Hilden K."/>
        </authorList>
    </citation>
    <scope>NUCLEOTIDE SEQUENCE [LARGE SCALE GENOMIC DNA]</scope>
    <source>
        <strain evidence="1 2">FBCC735</strain>
    </source>
</reference>
<dbReference type="OrthoDB" id="2404451at2759"/>
<dbReference type="AlphaFoldDB" id="A0A1M2W484"/>
<keyword evidence="2" id="KW-1185">Reference proteome</keyword>
<dbReference type="EMBL" id="MNAD01000259">
    <property type="protein sequence ID" value="OJT14659.1"/>
    <property type="molecule type" value="Genomic_DNA"/>
</dbReference>
<accession>A0A1M2W484</accession>
<dbReference type="Proteomes" id="UP000184267">
    <property type="component" value="Unassembled WGS sequence"/>
</dbReference>
<name>A0A1M2W484_TRAPU</name>
<dbReference type="STRING" id="154538.A0A1M2W484"/>
<gene>
    <name evidence="1" type="ORF">TRAPUB_8784</name>
</gene>
<comment type="caution">
    <text evidence="1">The sequence shown here is derived from an EMBL/GenBank/DDBJ whole genome shotgun (WGS) entry which is preliminary data.</text>
</comment>
<organism evidence="1 2">
    <name type="scientific">Trametes pubescens</name>
    <name type="common">White-rot fungus</name>
    <dbReference type="NCBI Taxonomy" id="154538"/>
    <lineage>
        <taxon>Eukaryota</taxon>
        <taxon>Fungi</taxon>
        <taxon>Dikarya</taxon>
        <taxon>Basidiomycota</taxon>
        <taxon>Agaricomycotina</taxon>
        <taxon>Agaricomycetes</taxon>
        <taxon>Polyporales</taxon>
        <taxon>Polyporaceae</taxon>
        <taxon>Trametes</taxon>
    </lineage>
</organism>
<protein>
    <submittedName>
        <fullName evidence="1">Uncharacterized protein</fullName>
    </submittedName>
</protein>
<evidence type="ECO:0000313" key="2">
    <source>
        <dbReference type="Proteomes" id="UP000184267"/>
    </source>
</evidence>